<dbReference type="Proteomes" id="UP000001946">
    <property type="component" value="Chromosome"/>
</dbReference>
<evidence type="ECO:0000256" key="7">
    <source>
        <dbReference type="ARBA" id="ARBA00023002"/>
    </source>
</evidence>
<feature type="binding site" evidence="8">
    <location>
        <position position="77"/>
    </location>
    <ligand>
        <name>Ni(2+)</name>
        <dbReference type="ChEBI" id="CHEBI:49786"/>
    </ligand>
</feature>
<dbReference type="PANTHER" id="PTHR42958">
    <property type="entry name" value="HYDROGENASE-2 LARGE CHAIN"/>
    <property type="match status" value="1"/>
</dbReference>
<reference evidence="9 10" key="1">
    <citation type="journal article" date="2006" name="J. Bacteriol.">
        <title>Complete genome sequence of the dehalorespiring bacterium Desulfitobacterium hafniense Y51 and comparison with Dehalococcoides ethenogenes 195.</title>
        <authorList>
            <person name="Nonaka H."/>
            <person name="Keresztes G."/>
            <person name="Shinoda Y."/>
            <person name="Ikenaga Y."/>
            <person name="Abe M."/>
            <person name="Naito K."/>
            <person name="Inatomi K."/>
            <person name="Furukawa K."/>
            <person name="Inui M."/>
            <person name="Yukawa H."/>
        </authorList>
    </citation>
    <scope>NUCLEOTIDE SEQUENCE [LARGE SCALE GENOMIC DNA]</scope>
    <source>
        <strain evidence="9 10">Y51</strain>
    </source>
</reference>
<dbReference type="AlphaFoldDB" id="Q24ZF8"/>
<keyword evidence="8" id="KW-0460">Magnesium</keyword>
<evidence type="ECO:0000256" key="6">
    <source>
        <dbReference type="ARBA" id="ARBA00022723"/>
    </source>
</evidence>
<protein>
    <submittedName>
        <fullName evidence="9">Hup-type Ni,Fe-hydrogenase large subunit</fullName>
    </submittedName>
</protein>
<dbReference type="GO" id="GO:0016151">
    <property type="term" value="F:nickel cation binding"/>
    <property type="evidence" value="ECO:0007669"/>
    <property type="project" value="InterPro"/>
</dbReference>
<feature type="binding site" evidence="8">
    <location>
        <position position="55"/>
    </location>
    <ligand>
        <name>Mg(2+)</name>
        <dbReference type="ChEBI" id="CHEBI:18420"/>
    </ligand>
</feature>
<evidence type="ECO:0000256" key="4">
    <source>
        <dbReference type="ARBA" id="ARBA00011771"/>
    </source>
</evidence>
<evidence type="ECO:0000313" key="10">
    <source>
        <dbReference type="Proteomes" id="UP000001946"/>
    </source>
</evidence>
<keyword evidence="8" id="KW-0408">Iron</keyword>
<evidence type="ECO:0000256" key="2">
    <source>
        <dbReference type="ARBA" id="ARBA00004196"/>
    </source>
</evidence>
<comment type="subcellular location">
    <subcellularLocation>
        <location evidence="2">Cell envelope</location>
    </subcellularLocation>
</comment>
<evidence type="ECO:0000256" key="5">
    <source>
        <dbReference type="ARBA" id="ARBA00022596"/>
    </source>
</evidence>
<gene>
    <name evidence="9" type="ordered locus">DSY0795</name>
</gene>
<evidence type="ECO:0000313" key="9">
    <source>
        <dbReference type="EMBL" id="BAE82584.1"/>
    </source>
</evidence>
<dbReference type="InterPro" id="IPR001501">
    <property type="entry name" value="Ni-dep_hyd_lsu"/>
</dbReference>
<dbReference type="EMBL" id="AP008230">
    <property type="protein sequence ID" value="BAE82584.1"/>
    <property type="molecule type" value="Genomic_DNA"/>
</dbReference>
<dbReference type="HOGENOM" id="CLU_030087_0_0_9"/>
<keyword evidence="5 8" id="KW-0533">Nickel</keyword>
<accession>Q24ZF8</accession>
<dbReference type="Pfam" id="PF00374">
    <property type="entry name" value="NiFeSe_Hases"/>
    <property type="match status" value="3"/>
</dbReference>
<dbReference type="SUPFAM" id="SSF56762">
    <property type="entry name" value="HydB/Nqo4-like"/>
    <property type="match status" value="1"/>
</dbReference>
<dbReference type="GO" id="GO:0008901">
    <property type="term" value="F:ferredoxin hydrogenase activity"/>
    <property type="evidence" value="ECO:0007669"/>
    <property type="project" value="InterPro"/>
</dbReference>
<keyword evidence="7" id="KW-0560">Oxidoreductase</keyword>
<comment type="cofactor">
    <cofactor evidence="8">
        <name>Fe cation</name>
        <dbReference type="ChEBI" id="CHEBI:24875"/>
    </cofactor>
</comment>
<feature type="binding site" evidence="8">
    <location>
        <position position="74"/>
    </location>
    <ligand>
        <name>Ni(2+)</name>
        <dbReference type="ChEBI" id="CHEBI:49786"/>
    </ligand>
</feature>
<proteinExistence type="inferred from homology"/>
<dbReference type="InterPro" id="IPR050867">
    <property type="entry name" value="NiFe/NiFeSe_hydrgnase_LSU"/>
</dbReference>
<dbReference type="GO" id="GO:0030313">
    <property type="term" value="C:cell envelope"/>
    <property type="evidence" value="ECO:0007669"/>
    <property type="project" value="UniProtKB-SubCell"/>
</dbReference>
<dbReference type="KEGG" id="dsy:DSY0795"/>
<dbReference type="STRING" id="138119.DSY0795"/>
<evidence type="ECO:0000256" key="3">
    <source>
        <dbReference type="ARBA" id="ARBA00009292"/>
    </source>
</evidence>
<keyword evidence="6 8" id="KW-0479">Metal-binding</keyword>
<dbReference type="InterPro" id="IPR029014">
    <property type="entry name" value="NiFe-Hase_large"/>
</dbReference>
<dbReference type="Gene3D" id="1.10.645.10">
    <property type="entry name" value="Cytochrome-c3 Hydrogenase, chain B"/>
    <property type="match status" value="1"/>
</dbReference>
<dbReference type="eggNOG" id="COG0374">
    <property type="taxonomic scope" value="Bacteria"/>
</dbReference>
<sequence length="478" mass="53770">MSSLSAERIKGVSLLEKKVIFPFTRIHNPMLVEAYLENGVIQDAFISDTLYRGFEQILEGRPAFDMPYYTQRICGICSSVHAVAAAFAVEQALGMTVPSNGLIQRNLIMGSDFLQNHIRHFYLMSMPDYFKGPDIPPFTPHLEGDIRFNTEENQRMTEHYFKAVEISRDAHAAFGVFGGKAPHGHGIVPGGCTMHVDADKINRFRGYLIQILEFINNFMIPDMEFLVERYPEYVHLGKGNGNFLSVGGFTQPDGGTLFPHGVVLEDKHQPFDDRLILEEVTTAWYKPTPPAHPWQGTTEPDKNQPQGYTWVKAPRYQGHALEVGPLARAVIAKEKIIGYGTLGRHWSRVMETKKIAEAAMIWLERLVPGAETLNTKVQQESGMGIGYVEAMRGTLGHWIKIEKGRVKHYQIITPSTWNFSSRDEAGNCSVGELSIRGLTIKHPELKEAGRVIRSFDPCFSCSVHLIDGEQLRTLDIRV</sequence>
<keyword evidence="10" id="KW-1185">Reference proteome</keyword>
<comment type="similarity">
    <text evidence="3">Belongs to the [NiFe]/[NiFeSe] hydrogenase large subunit family.</text>
</comment>
<feature type="binding site" evidence="8">
    <location>
        <position position="458"/>
    </location>
    <ligand>
        <name>Ni(2+)</name>
        <dbReference type="ChEBI" id="CHEBI:49786"/>
    </ligand>
</feature>
<feature type="binding site" evidence="8">
    <location>
        <position position="411"/>
    </location>
    <ligand>
        <name>Mg(2+)</name>
        <dbReference type="ChEBI" id="CHEBI:18420"/>
    </ligand>
</feature>
<feature type="binding site" evidence="8">
    <location>
        <position position="461"/>
    </location>
    <ligand>
        <name>Fe cation</name>
        <dbReference type="ChEBI" id="CHEBI:24875"/>
    </ligand>
</feature>
<feature type="binding site" evidence="8">
    <location>
        <position position="77"/>
    </location>
    <ligand>
        <name>Fe cation</name>
        <dbReference type="ChEBI" id="CHEBI:24875"/>
    </ligand>
</feature>
<feature type="binding site" evidence="8">
    <location>
        <position position="464"/>
    </location>
    <ligand>
        <name>Mg(2+)</name>
        <dbReference type="ChEBI" id="CHEBI:18420"/>
    </ligand>
</feature>
<comment type="subunit">
    <text evidence="4">Heterodimer of a large and a small subunit.</text>
</comment>
<name>Q24ZF8_DESHY</name>
<evidence type="ECO:0000256" key="1">
    <source>
        <dbReference type="ARBA" id="ARBA00001967"/>
    </source>
</evidence>
<dbReference type="PANTHER" id="PTHR42958:SF2">
    <property type="entry name" value="UPTAKE HYDROGENASE LARGE SUBUNIT"/>
    <property type="match status" value="1"/>
</dbReference>
<evidence type="ECO:0000256" key="8">
    <source>
        <dbReference type="PIRSR" id="PIRSR601501-1"/>
    </source>
</evidence>
<comment type="cofactor">
    <cofactor evidence="1 8">
        <name>Ni(2+)</name>
        <dbReference type="ChEBI" id="CHEBI:49786"/>
    </cofactor>
</comment>
<dbReference type="PROSITE" id="PS00507">
    <property type="entry name" value="NI_HGENASE_L_1"/>
    <property type="match status" value="1"/>
</dbReference>
<organism evidence="9 10">
    <name type="scientific">Desulfitobacterium hafniense (strain Y51)</name>
    <dbReference type="NCBI Taxonomy" id="138119"/>
    <lineage>
        <taxon>Bacteria</taxon>
        <taxon>Bacillati</taxon>
        <taxon>Bacillota</taxon>
        <taxon>Clostridia</taxon>
        <taxon>Eubacteriales</taxon>
        <taxon>Desulfitobacteriaceae</taxon>
        <taxon>Desulfitobacterium</taxon>
    </lineage>
</organism>
<dbReference type="InterPro" id="IPR018194">
    <property type="entry name" value="Ni-dep_hyd_lsu_Ni_BS"/>
</dbReference>